<keyword evidence="2" id="KW-0342">GTP-binding</keyword>
<accession>A0A3S5BM26</accession>
<dbReference type="Proteomes" id="UP000784294">
    <property type="component" value="Unassembled WGS sequence"/>
</dbReference>
<protein>
    <submittedName>
        <fullName evidence="3">Uncharacterized protein</fullName>
    </submittedName>
</protein>
<dbReference type="AlphaFoldDB" id="A0A3S5BM26"/>
<keyword evidence="1" id="KW-0547">Nucleotide-binding</keyword>
<sequence>MNVDLNEISMNLVPFPRLHFLLPSQSPLSSASATVAPRRYTIFEVTDYERFCL</sequence>
<dbReference type="InterPro" id="IPR036525">
    <property type="entry name" value="Tubulin/FtsZ_GTPase_sf"/>
</dbReference>
<evidence type="ECO:0000313" key="4">
    <source>
        <dbReference type="Proteomes" id="UP000784294"/>
    </source>
</evidence>
<evidence type="ECO:0000313" key="3">
    <source>
        <dbReference type="EMBL" id="VEL29828.1"/>
    </source>
</evidence>
<evidence type="ECO:0000256" key="2">
    <source>
        <dbReference type="ARBA" id="ARBA00023134"/>
    </source>
</evidence>
<gene>
    <name evidence="3" type="ORF">PXEA_LOCUS23268</name>
</gene>
<evidence type="ECO:0000256" key="1">
    <source>
        <dbReference type="ARBA" id="ARBA00022741"/>
    </source>
</evidence>
<dbReference type="Gene3D" id="3.40.50.1440">
    <property type="entry name" value="Tubulin/FtsZ, GTPase domain"/>
    <property type="match status" value="1"/>
</dbReference>
<dbReference type="InterPro" id="IPR008280">
    <property type="entry name" value="Tub_FtsZ_C"/>
</dbReference>
<comment type="caution">
    <text evidence="3">The sequence shown here is derived from an EMBL/GenBank/DDBJ whole genome shotgun (WGS) entry which is preliminary data.</text>
</comment>
<dbReference type="SMR" id="A0A3S5BM26"/>
<name>A0A3S5BM26_9PLAT</name>
<proteinExistence type="predicted"/>
<dbReference type="SUPFAM" id="SSF55307">
    <property type="entry name" value="Tubulin C-terminal domain-like"/>
    <property type="match status" value="1"/>
</dbReference>
<dbReference type="GO" id="GO:0005525">
    <property type="term" value="F:GTP binding"/>
    <property type="evidence" value="ECO:0007669"/>
    <property type="project" value="UniProtKB-KW"/>
</dbReference>
<reference evidence="3" key="1">
    <citation type="submission" date="2018-11" db="EMBL/GenBank/DDBJ databases">
        <authorList>
            <consortium name="Pathogen Informatics"/>
        </authorList>
    </citation>
    <scope>NUCLEOTIDE SEQUENCE</scope>
</reference>
<organism evidence="3 4">
    <name type="scientific">Protopolystoma xenopodis</name>
    <dbReference type="NCBI Taxonomy" id="117903"/>
    <lineage>
        <taxon>Eukaryota</taxon>
        <taxon>Metazoa</taxon>
        <taxon>Spiralia</taxon>
        <taxon>Lophotrochozoa</taxon>
        <taxon>Platyhelminthes</taxon>
        <taxon>Monogenea</taxon>
        <taxon>Polyopisthocotylea</taxon>
        <taxon>Polystomatidea</taxon>
        <taxon>Polystomatidae</taxon>
        <taxon>Protopolystoma</taxon>
    </lineage>
</organism>
<dbReference type="EMBL" id="CAAALY010106562">
    <property type="protein sequence ID" value="VEL29828.1"/>
    <property type="molecule type" value="Genomic_DNA"/>
</dbReference>
<keyword evidence="4" id="KW-1185">Reference proteome</keyword>